<protein>
    <submittedName>
        <fullName evidence="2">Uncharacterized protein</fullName>
    </submittedName>
</protein>
<feature type="region of interest" description="Disordered" evidence="1">
    <location>
        <begin position="1"/>
        <end position="92"/>
    </location>
</feature>
<gene>
    <name evidence="2" type="ORF">RFI_25492</name>
</gene>
<reference evidence="2 3" key="1">
    <citation type="journal article" date="2013" name="Curr. Biol.">
        <title>The Genome of the Foraminiferan Reticulomyxa filosa.</title>
        <authorList>
            <person name="Glockner G."/>
            <person name="Hulsmann N."/>
            <person name="Schleicher M."/>
            <person name="Noegel A.A."/>
            <person name="Eichinger L."/>
            <person name="Gallinger C."/>
            <person name="Pawlowski J."/>
            <person name="Sierra R."/>
            <person name="Euteneuer U."/>
            <person name="Pillet L."/>
            <person name="Moustafa A."/>
            <person name="Platzer M."/>
            <person name="Groth M."/>
            <person name="Szafranski K."/>
            <person name="Schliwa M."/>
        </authorList>
    </citation>
    <scope>NUCLEOTIDE SEQUENCE [LARGE SCALE GENOMIC DNA]</scope>
</reference>
<dbReference type="Proteomes" id="UP000023152">
    <property type="component" value="Unassembled WGS sequence"/>
</dbReference>
<feature type="compositionally biased region" description="Polar residues" evidence="1">
    <location>
        <begin position="72"/>
        <end position="91"/>
    </location>
</feature>
<sequence length="215" mass="24509">MQKIWGKRKESDTSGVVFPKPRNSNIAKPTIPKKDNPEQKERSRKNSSESQRNEINNTILTNKGNAGGKLLATSSNSKHTEKQPNFQNVSFSPKREPKIIPFVGDKVRLKNKMEGKVTHIGFKQKRDGVWVRLEVTQNGKIDKVISKESAVWVTVLSIEKIVQCMFQMCTRWAHIQNSITISKKISLYFFFSPPPPNLFVSPTKQKKKKTTAEND</sequence>
<feature type="compositionally biased region" description="Polar residues" evidence="1">
    <location>
        <begin position="48"/>
        <end position="64"/>
    </location>
</feature>
<accession>X6MD18</accession>
<evidence type="ECO:0000313" key="3">
    <source>
        <dbReference type="Proteomes" id="UP000023152"/>
    </source>
</evidence>
<name>X6MD18_RETFI</name>
<dbReference type="AlphaFoldDB" id="X6MD18"/>
<keyword evidence="3" id="KW-1185">Reference proteome</keyword>
<organism evidence="2 3">
    <name type="scientific">Reticulomyxa filosa</name>
    <dbReference type="NCBI Taxonomy" id="46433"/>
    <lineage>
        <taxon>Eukaryota</taxon>
        <taxon>Sar</taxon>
        <taxon>Rhizaria</taxon>
        <taxon>Retaria</taxon>
        <taxon>Foraminifera</taxon>
        <taxon>Monothalamids</taxon>
        <taxon>Reticulomyxidae</taxon>
        <taxon>Reticulomyxa</taxon>
    </lineage>
</organism>
<feature type="compositionally biased region" description="Basic and acidic residues" evidence="1">
    <location>
        <begin position="32"/>
        <end position="47"/>
    </location>
</feature>
<evidence type="ECO:0000313" key="2">
    <source>
        <dbReference type="EMBL" id="ETO11883.1"/>
    </source>
</evidence>
<evidence type="ECO:0000256" key="1">
    <source>
        <dbReference type="SAM" id="MobiDB-lite"/>
    </source>
</evidence>
<proteinExistence type="predicted"/>
<comment type="caution">
    <text evidence="2">The sequence shown here is derived from an EMBL/GenBank/DDBJ whole genome shotgun (WGS) entry which is preliminary data.</text>
</comment>
<dbReference type="EMBL" id="ASPP01021912">
    <property type="protein sequence ID" value="ETO11883.1"/>
    <property type="molecule type" value="Genomic_DNA"/>
</dbReference>